<dbReference type="RefSeq" id="WP_310363729.1">
    <property type="nucleotide sequence ID" value="NZ_JAVDYB010000001.1"/>
</dbReference>
<accession>A0AAE3YJW5</accession>
<evidence type="ECO:0000313" key="1">
    <source>
        <dbReference type="EMBL" id="MDR7274267.1"/>
    </source>
</evidence>
<dbReference type="InterPro" id="IPR036689">
    <property type="entry name" value="ESAT-6-like_sf"/>
</dbReference>
<comment type="caution">
    <text evidence="1">The sequence shown here is derived from an EMBL/GenBank/DDBJ whole genome shotgun (WGS) entry which is preliminary data.</text>
</comment>
<reference evidence="1" key="1">
    <citation type="submission" date="2023-07" db="EMBL/GenBank/DDBJ databases">
        <title>Sequencing the genomes of 1000 actinobacteria strains.</title>
        <authorList>
            <person name="Klenk H.-P."/>
        </authorList>
    </citation>
    <scope>NUCLEOTIDE SEQUENCE</scope>
    <source>
        <strain evidence="1">DSM 44707</strain>
    </source>
</reference>
<sequence>MAQTTDVTPDMIRACADRHETTKSNFKRAEDGVTQQVEDLYAKNSGDLMKKLKEIQEMWTGEMEEWQKVLGDLAAYMDECANKLEERNRAQAQELN</sequence>
<dbReference type="Proteomes" id="UP001183643">
    <property type="component" value="Unassembled WGS sequence"/>
</dbReference>
<organism evidence="1 2">
    <name type="scientific">Catenuloplanes atrovinosus</name>
    <dbReference type="NCBI Taxonomy" id="137266"/>
    <lineage>
        <taxon>Bacteria</taxon>
        <taxon>Bacillati</taxon>
        <taxon>Actinomycetota</taxon>
        <taxon>Actinomycetes</taxon>
        <taxon>Micromonosporales</taxon>
        <taxon>Micromonosporaceae</taxon>
        <taxon>Catenuloplanes</taxon>
    </lineage>
</organism>
<dbReference type="InterPro" id="IPR022536">
    <property type="entry name" value="EspC"/>
</dbReference>
<name>A0AAE3YJW5_9ACTN</name>
<dbReference type="GO" id="GO:0009306">
    <property type="term" value="P:protein secretion"/>
    <property type="evidence" value="ECO:0007669"/>
    <property type="project" value="InterPro"/>
</dbReference>
<keyword evidence="2" id="KW-1185">Reference proteome</keyword>
<dbReference type="Pfam" id="PF10824">
    <property type="entry name" value="T7SS_ESX_EspC"/>
    <property type="match status" value="1"/>
</dbReference>
<gene>
    <name evidence="1" type="ORF">J2S41_001045</name>
</gene>
<dbReference type="EMBL" id="JAVDYB010000001">
    <property type="protein sequence ID" value="MDR7274267.1"/>
    <property type="molecule type" value="Genomic_DNA"/>
</dbReference>
<dbReference type="SUPFAM" id="SSF140453">
    <property type="entry name" value="EsxAB dimer-like"/>
    <property type="match status" value="1"/>
</dbReference>
<proteinExistence type="predicted"/>
<dbReference type="AlphaFoldDB" id="A0AAE3YJW5"/>
<dbReference type="Gene3D" id="1.10.287.1060">
    <property type="entry name" value="ESAT-6-like"/>
    <property type="match status" value="1"/>
</dbReference>
<protein>
    <submittedName>
        <fullName evidence="1">Uncharacterized protein YukE</fullName>
    </submittedName>
</protein>
<evidence type="ECO:0000313" key="2">
    <source>
        <dbReference type="Proteomes" id="UP001183643"/>
    </source>
</evidence>